<gene>
    <name evidence="4" type="ORF">DET45_10136</name>
</gene>
<keyword evidence="2 4" id="KW-0378">Hydrolase</keyword>
<organism evidence="4 5">
    <name type="scientific">Pseudidiomarina maritima</name>
    <dbReference type="NCBI Taxonomy" id="519453"/>
    <lineage>
        <taxon>Bacteria</taxon>
        <taxon>Pseudomonadati</taxon>
        <taxon>Pseudomonadota</taxon>
        <taxon>Gammaproteobacteria</taxon>
        <taxon>Alteromonadales</taxon>
        <taxon>Idiomarinaceae</taxon>
        <taxon>Pseudidiomarina</taxon>
    </lineage>
</organism>
<evidence type="ECO:0000256" key="2">
    <source>
        <dbReference type="ARBA" id="ARBA00022801"/>
    </source>
</evidence>
<keyword evidence="5" id="KW-1185">Reference proteome</keyword>
<dbReference type="AlphaFoldDB" id="A0A317QCR1"/>
<dbReference type="PANTHER" id="PTHR43798">
    <property type="entry name" value="MONOACYLGLYCEROL LIPASE"/>
    <property type="match status" value="1"/>
</dbReference>
<accession>A0A317QCR1</accession>
<evidence type="ECO:0000313" key="5">
    <source>
        <dbReference type="Proteomes" id="UP000246964"/>
    </source>
</evidence>
<dbReference type="InterPro" id="IPR000073">
    <property type="entry name" value="AB_hydrolase_1"/>
</dbReference>
<dbReference type="GO" id="GO:0016020">
    <property type="term" value="C:membrane"/>
    <property type="evidence" value="ECO:0007669"/>
    <property type="project" value="TreeGrafter"/>
</dbReference>
<dbReference type="InterPro" id="IPR029058">
    <property type="entry name" value="AB_hydrolase_fold"/>
</dbReference>
<dbReference type="Pfam" id="PF00561">
    <property type="entry name" value="Abhydrolase_1"/>
    <property type="match status" value="1"/>
</dbReference>
<name>A0A317QCR1_9GAMM</name>
<evidence type="ECO:0000256" key="1">
    <source>
        <dbReference type="ARBA" id="ARBA00008645"/>
    </source>
</evidence>
<protein>
    <submittedName>
        <fullName evidence="4">Epoxide hydrolase</fullName>
    </submittedName>
</protein>
<dbReference type="Gene3D" id="3.40.50.1820">
    <property type="entry name" value="alpha/beta hydrolase"/>
    <property type="match status" value="1"/>
</dbReference>
<dbReference type="GO" id="GO:0016787">
    <property type="term" value="F:hydrolase activity"/>
    <property type="evidence" value="ECO:0007669"/>
    <property type="project" value="UniProtKB-KW"/>
</dbReference>
<dbReference type="SUPFAM" id="SSF53474">
    <property type="entry name" value="alpha/beta-Hydrolases"/>
    <property type="match status" value="1"/>
</dbReference>
<feature type="domain" description="AB hydrolase-1" evidence="3">
    <location>
        <begin position="46"/>
        <end position="295"/>
    </location>
</feature>
<reference evidence="4 5" key="1">
    <citation type="submission" date="2018-05" db="EMBL/GenBank/DDBJ databases">
        <title>Freshwater and sediment microbial communities from various areas in North America, analyzing microbe dynamics in response to fracking.</title>
        <authorList>
            <person name="Lamendella R."/>
        </authorList>
    </citation>
    <scope>NUCLEOTIDE SEQUENCE [LARGE SCALE GENOMIC DNA]</scope>
    <source>
        <strain evidence="4 5">125B1</strain>
    </source>
</reference>
<dbReference type="PANTHER" id="PTHR43798:SF14">
    <property type="entry name" value="SERINE HYDROLASE-LIKE PROTEIN DDB_G0286239"/>
    <property type="match status" value="1"/>
</dbReference>
<dbReference type="InterPro" id="IPR050266">
    <property type="entry name" value="AB_hydrolase_sf"/>
</dbReference>
<comment type="similarity">
    <text evidence="1">Belongs to the AB hydrolase superfamily.</text>
</comment>
<evidence type="ECO:0000259" key="3">
    <source>
        <dbReference type="Pfam" id="PF00561"/>
    </source>
</evidence>
<dbReference type="Proteomes" id="UP000246964">
    <property type="component" value="Unassembled WGS sequence"/>
</dbReference>
<dbReference type="EMBL" id="QGTT01000001">
    <property type="protein sequence ID" value="PWW15945.1"/>
    <property type="molecule type" value="Genomic_DNA"/>
</dbReference>
<sequence length="311" mass="34947">MIVTTTAIAPSTQLRYQQARHHAEPVSFDLPWGTMRGLQWGPTDGYPLLALHGWLDNCHSFLPLAEEFLQSDLAGDYRLIALDWAGHGHSDHRPPGNYYPFIDYVYDIWSLCQQQQWPQVAIVAHSMGAYAANMLAGIAPELVSELLAIEAFGLIATAADKTTTELRQGFRSRWQQQQKQPPRYPNLDLAISARAQAGDFSRELAALLVERGIEQFGPEHYQFRADGQLRVSSAVRLTAAQIGDVLAHIECPFTVLLGSHGHQRLKTALQDWREQVPHLRVHEVEGGHHVHMERPDAIIGYLSQIIRHHNG</sequence>
<proteinExistence type="inferred from homology"/>
<evidence type="ECO:0000313" key="4">
    <source>
        <dbReference type="EMBL" id="PWW15945.1"/>
    </source>
</evidence>
<comment type="caution">
    <text evidence="4">The sequence shown here is derived from an EMBL/GenBank/DDBJ whole genome shotgun (WGS) entry which is preliminary data.</text>
</comment>